<gene>
    <name evidence="1" type="ORF">CLV42_103222</name>
</gene>
<keyword evidence="2" id="KW-1185">Reference proteome</keyword>
<dbReference type="Proteomes" id="UP000240978">
    <property type="component" value="Unassembled WGS sequence"/>
</dbReference>
<evidence type="ECO:0000313" key="2">
    <source>
        <dbReference type="Proteomes" id="UP000240978"/>
    </source>
</evidence>
<protein>
    <submittedName>
        <fullName evidence="1">Uncharacterized protein</fullName>
    </submittedName>
</protein>
<comment type="caution">
    <text evidence="1">The sequence shown here is derived from an EMBL/GenBank/DDBJ whole genome shotgun (WGS) entry which is preliminary data.</text>
</comment>
<proteinExistence type="predicted"/>
<dbReference type="EMBL" id="PYGK01000003">
    <property type="protein sequence ID" value="PSL33240.1"/>
    <property type="molecule type" value="Genomic_DNA"/>
</dbReference>
<accession>A0A2P8GH24</accession>
<organism evidence="1 2">
    <name type="scientific">Chitinophaga ginsengisoli</name>
    <dbReference type="NCBI Taxonomy" id="363837"/>
    <lineage>
        <taxon>Bacteria</taxon>
        <taxon>Pseudomonadati</taxon>
        <taxon>Bacteroidota</taxon>
        <taxon>Chitinophagia</taxon>
        <taxon>Chitinophagales</taxon>
        <taxon>Chitinophagaceae</taxon>
        <taxon>Chitinophaga</taxon>
    </lineage>
</organism>
<name>A0A2P8GH24_9BACT</name>
<reference evidence="1 2" key="1">
    <citation type="submission" date="2018-03" db="EMBL/GenBank/DDBJ databases">
        <title>Genomic Encyclopedia of Archaeal and Bacterial Type Strains, Phase II (KMG-II): from individual species to whole genera.</title>
        <authorList>
            <person name="Goeker M."/>
        </authorList>
    </citation>
    <scope>NUCLEOTIDE SEQUENCE [LARGE SCALE GENOMIC DNA]</scope>
    <source>
        <strain evidence="1 2">DSM 18107</strain>
    </source>
</reference>
<dbReference type="AlphaFoldDB" id="A0A2P8GH24"/>
<sequence>MHFQGCPLIQTRFPGGHPRQYIIPGLYPAFPGVPPRATNKGTPNGVLLCFVNGVMFPGVAPPRFPGFHPALQTRGLLTESYYVLLMALCFPGLHPALQTRGLLTESYYVLLMALCFPGLYPALQTMGLLTESYYVLLMALCFPGFHPRATNKGTPNGVLLCFVNGVMFSRGSTPRYKQWDS</sequence>
<evidence type="ECO:0000313" key="1">
    <source>
        <dbReference type="EMBL" id="PSL33240.1"/>
    </source>
</evidence>